<dbReference type="PANTHER" id="PTHR30055:SF226">
    <property type="entry name" value="HTH-TYPE TRANSCRIPTIONAL REGULATOR PKSA"/>
    <property type="match status" value="1"/>
</dbReference>
<evidence type="ECO:0000313" key="4">
    <source>
        <dbReference type="EMBL" id="GGQ72670.1"/>
    </source>
</evidence>
<reference evidence="4" key="1">
    <citation type="journal article" date="2014" name="Int. J. Syst. Evol. Microbiol.">
        <title>Complete genome sequence of Corynebacterium casei LMG S-19264T (=DSM 44701T), isolated from a smear-ripened cheese.</title>
        <authorList>
            <consortium name="US DOE Joint Genome Institute (JGI-PGF)"/>
            <person name="Walter F."/>
            <person name="Albersmeier A."/>
            <person name="Kalinowski J."/>
            <person name="Ruckert C."/>
        </authorList>
    </citation>
    <scope>NUCLEOTIDE SEQUENCE</scope>
    <source>
        <strain evidence="4">JCM 3131</strain>
    </source>
</reference>
<dbReference type="InterPro" id="IPR050109">
    <property type="entry name" value="HTH-type_TetR-like_transc_reg"/>
</dbReference>
<organism evidence="4 5">
    <name type="scientific">Streptomyces ruber</name>
    <dbReference type="NCBI Taxonomy" id="83378"/>
    <lineage>
        <taxon>Bacteria</taxon>
        <taxon>Bacillati</taxon>
        <taxon>Actinomycetota</taxon>
        <taxon>Actinomycetes</taxon>
        <taxon>Kitasatosporales</taxon>
        <taxon>Streptomycetaceae</taxon>
        <taxon>Streptomyces</taxon>
    </lineage>
</organism>
<feature type="DNA-binding region" description="H-T-H motif" evidence="2">
    <location>
        <begin position="41"/>
        <end position="60"/>
    </location>
</feature>
<dbReference type="SUPFAM" id="SSF48498">
    <property type="entry name" value="Tetracyclin repressor-like, C-terminal domain"/>
    <property type="match status" value="1"/>
</dbReference>
<sequence length="228" mass="24988">MPRSITGKPPTKRQVAAEQTRQKLLRAALENFSRRPYAAVTVGDIARSAGVAHGLLSHHFNGKENLYAEVVREISRRLRAATNITADGSTSARLRRHFTAHLNFLADHEDAALNIILRGGEATDLAWETFEAVRHEGTRSICALLDLDIDEPGLRLAMQGYAAACDEMARQWLKDGRPLPVEALVDGFMAFLAGAIRAAYGLAPAPALRQALEELDHAAPHRRDTLQA</sequence>
<accession>A0A918BKA7</accession>
<keyword evidence="1 2" id="KW-0238">DNA-binding</keyword>
<dbReference type="InterPro" id="IPR009057">
    <property type="entry name" value="Homeodomain-like_sf"/>
</dbReference>
<reference evidence="4" key="2">
    <citation type="submission" date="2020-09" db="EMBL/GenBank/DDBJ databases">
        <authorList>
            <person name="Sun Q."/>
            <person name="Ohkuma M."/>
        </authorList>
    </citation>
    <scope>NUCLEOTIDE SEQUENCE</scope>
    <source>
        <strain evidence="4">JCM 3131</strain>
    </source>
</reference>
<evidence type="ECO:0000259" key="3">
    <source>
        <dbReference type="PROSITE" id="PS50977"/>
    </source>
</evidence>
<dbReference type="GO" id="GO:0003700">
    <property type="term" value="F:DNA-binding transcription factor activity"/>
    <property type="evidence" value="ECO:0007669"/>
    <property type="project" value="TreeGrafter"/>
</dbReference>
<dbReference type="Proteomes" id="UP000620156">
    <property type="component" value="Unassembled WGS sequence"/>
</dbReference>
<keyword evidence="5" id="KW-1185">Reference proteome</keyword>
<proteinExistence type="predicted"/>
<name>A0A918BKA7_9ACTN</name>
<dbReference type="InterPro" id="IPR036271">
    <property type="entry name" value="Tet_transcr_reg_TetR-rel_C_sf"/>
</dbReference>
<dbReference type="PRINTS" id="PR00455">
    <property type="entry name" value="HTHTETR"/>
</dbReference>
<dbReference type="Pfam" id="PF00440">
    <property type="entry name" value="TetR_N"/>
    <property type="match status" value="1"/>
</dbReference>
<feature type="domain" description="HTH tetR-type" evidence="3">
    <location>
        <begin position="18"/>
        <end position="78"/>
    </location>
</feature>
<protein>
    <recommendedName>
        <fullName evidence="3">HTH tetR-type domain-containing protein</fullName>
    </recommendedName>
</protein>
<dbReference type="Gene3D" id="1.10.357.10">
    <property type="entry name" value="Tetracycline Repressor, domain 2"/>
    <property type="match status" value="1"/>
</dbReference>
<dbReference type="PROSITE" id="PS50977">
    <property type="entry name" value="HTH_TETR_2"/>
    <property type="match status" value="1"/>
</dbReference>
<dbReference type="InterPro" id="IPR001647">
    <property type="entry name" value="HTH_TetR"/>
</dbReference>
<dbReference type="EMBL" id="BMQK01000012">
    <property type="protein sequence ID" value="GGQ72670.1"/>
    <property type="molecule type" value="Genomic_DNA"/>
</dbReference>
<evidence type="ECO:0000256" key="1">
    <source>
        <dbReference type="ARBA" id="ARBA00023125"/>
    </source>
</evidence>
<dbReference type="AlphaFoldDB" id="A0A918BKA7"/>
<evidence type="ECO:0000256" key="2">
    <source>
        <dbReference type="PROSITE-ProRule" id="PRU00335"/>
    </source>
</evidence>
<dbReference type="PANTHER" id="PTHR30055">
    <property type="entry name" value="HTH-TYPE TRANSCRIPTIONAL REGULATOR RUTR"/>
    <property type="match status" value="1"/>
</dbReference>
<dbReference type="GO" id="GO:0000976">
    <property type="term" value="F:transcription cis-regulatory region binding"/>
    <property type="evidence" value="ECO:0007669"/>
    <property type="project" value="TreeGrafter"/>
</dbReference>
<gene>
    <name evidence="4" type="ORF">GCM10010145_47950</name>
</gene>
<dbReference type="SUPFAM" id="SSF46689">
    <property type="entry name" value="Homeodomain-like"/>
    <property type="match status" value="1"/>
</dbReference>
<evidence type="ECO:0000313" key="5">
    <source>
        <dbReference type="Proteomes" id="UP000620156"/>
    </source>
</evidence>
<comment type="caution">
    <text evidence="4">The sequence shown here is derived from an EMBL/GenBank/DDBJ whole genome shotgun (WGS) entry which is preliminary data.</text>
</comment>
<dbReference type="RefSeq" id="WP_189218937.1">
    <property type="nucleotide sequence ID" value="NZ_BMQK01000012.1"/>
</dbReference>